<dbReference type="RefSeq" id="WP_345202939.1">
    <property type="nucleotide sequence ID" value="NZ_BAABGM010000004.1"/>
</dbReference>
<evidence type="ECO:0000313" key="2">
    <source>
        <dbReference type="EMBL" id="GAA4400718.1"/>
    </source>
</evidence>
<proteinExistence type="predicted"/>
<feature type="domain" description="SCP2" evidence="1">
    <location>
        <begin position="25"/>
        <end position="115"/>
    </location>
</feature>
<dbReference type="EMBL" id="BAABGM010000004">
    <property type="protein sequence ID" value="GAA4400718.1"/>
    <property type="molecule type" value="Genomic_DNA"/>
</dbReference>
<organism evidence="2 3">
    <name type="scientific">Fodinibacter luteus</name>
    <dbReference type="NCBI Taxonomy" id="552064"/>
    <lineage>
        <taxon>Bacteria</taxon>
        <taxon>Bacillati</taxon>
        <taxon>Actinomycetota</taxon>
        <taxon>Actinomycetes</taxon>
        <taxon>Micrococcales</taxon>
        <taxon>Intrasporangiaceae</taxon>
        <taxon>Fodinibacter (ex Wang et al. 2009)</taxon>
    </lineage>
</organism>
<name>A0ABP8K4Z9_9MICO</name>
<dbReference type="SUPFAM" id="SSF55718">
    <property type="entry name" value="SCP-like"/>
    <property type="match status" value="1"/>
</dbReference>
<evidence type="ECO:0000313" key="3">
    <source>
        <dbReference type="Proteomes" id="UP001500945"/>
    </source>
</evidence>
<dbReference type="Pfam" id="PF02036">
    <property type="entry name" value="SCP2"/>
    <property type="match status" value="1"/>
</dbReference>
<gene>
    <name evidence="2" type="ORF">GCM10023168_09740</name>
</gene>
<dbReference type="Gene3D" id="3.30.1050.10">
    <property type="entry name" value="SCP2 sterol-binding domain"/>
    <property type="match status" value="1"/>
</dbReference>
<protein>
    <recommendedName>
        <fullName evidence="1">SCP2 domain-containing protein</fullName>
    </recommendedName>
</protein>
<reference evidence="3" key="1">
    <citation type="journal article" date="2019" name="Int. J. Syst. Evol. Microbiol.">
        <title>The Global Catalogue of Microorganisms (GCM) 10K type strain sequencing project: providing services to taxonomists for standard genome sequencing and annotation.</title>
        <authorList>
            <consortium name="The Broad Institute Genomics Platform"/>
            <consortium name="The Broad Institute Genome Sequencing Center for Infectious Disease"/>
            <person name="Wu L."/>
            <person name="Ma J."/>
        </authorList>
    </citation>
    <scope>NUCLEOTIDE SEQUENCE [LARGE SCALE GENOMIC DNA]</scope>
    <source>
        <strain evidence="3">JCM 17809</strain>
    </source>
</reference>
<keyword evidence="3" id="KW-1185">Reference proteome</keyword>
<evidence type="ECO:0000259" key="1">
    <source>
        <dbReference type="Pfam" id="PF02036"/>
    </source>
</evidence>
<accession>A0ABP8K4Z9</accession>
<sequence>MGRTYSDAEQLRAVFSEMFDDVADDDAMDGLVAQQMVINFRLHDPSTDIWVDGRTRPVATTFEPIGVDATLTAELSADSMHTLLLGTLPLGKAVLFRKLRVSGSRSRALKFEPLLHACQAVYPGIVDRRL</sequence>
<comment type="caution">
    <text evidence="2">The sequence shown here is derived from an EMBL/GenBank/DDBJ whole genome shotgun (WGS) entry which is preliminary data.</text>
</comment>
<dbReference type="InterPro" id="IPR036527">
    <property type="entry name" value="SCP2_sterol-bd_dom_sf"/>
</dbReference>
<dbReference type="InterPro" id="IPR003033">
    <property type="entry name" value="SCP2_sterol-bd_dom"/>
</dbReference>
<dbReference type="Proteomes" id="UP001500945">
    <property type="component" value="Unassembled WGS sequence"/>
</dbReference>